<sequence length="114" mass="12885">MERKWTNSWMNGFRSTKHKASGDMKDSQDFVVVIICALENCSEGSAFRTNTVWKWEKSMPRYFSYAAYTCYAATEVITTPSGDAVDSSESPGLINCKANPLEVYLTPCLPHHLY</sequence>
<evidence type="ECO:0000313" key="2">
    <source>
        <dbReference type="Proteomes" id="UP001370490"/>
    </source>
</evidence>
<keyword evidence="2" id="KW-1185">Reference proteome</keyword>
<evidence type="ECO:0000313" key="1">
    <source>
        <dbReference type="EMBL" id="KAK6943034.1"/>
    </source>
</evidence>
<organism evidence="1 2">
    <name type="scientific">Dillenia turbinata</name>
    <dbReference type="NCBI Taxonomy" id="194707"/>
    <lineage>
        <taxon>Eukaryota</taxon>
        <taxon>Viridiplantae</taxon>
        <taxon>Streptophyta</taxon>
        <taxon>Embryophyta</taxon>
        <taxon>Tracheophyta</taxon>
        <taxon>Spermatophyta</taxon>
        <taxon>Magnoliopsida</taxon>
        <taxon>eudicotyledons</taxon>
        <taxon>Gunneridae</taxon>
        <taxon>Pentapetalae</taxon>
        <taxon>Dilleniales</taxon>
        <taxon>Dilleniaceae</taxon>
        <taxon>Dillenia</taxon>
    </lineage>
</organism>
<gene>
    <name evidence="1" type="ORF">RJ641_028411</name>
</gene>
<dbReference type="EMBL" id="JBAMMX010000004">
    <property type="protein sequence ID" value="KAK6943034.1"/>
    <property type="molecule type" value="Genomic_DNA"/>
</dbReference>
<name>A0AAN8ZJ06_9MAGN</name>
<accession>A0AAN8ZJ06</accession>
<comment type="caution">
    <text evidence="1">The sequence shown here is derived from an EMBL/GenBank/DDBJ whole genome shotgun (WGS) entry which is preliminary data.</text>
</comment>
<protein>
    <submittedName>
        <fullName evidence="1">Uncharacterized protein</fullName>
    </submittedName>
</protein>
<reference evidence="1 2" key="1">
    <citation type="submission" date="2023-12" db="EMBL/GenBank/DDBJ databases">
        <title>A high-quality genome assembly for Dillenia turbinata (Dilleniales).</title>
        <authorList>
            <person name="Chanderbali A."/>
        </authorList>
    </citation>
    <scope>NUCLEOTIDE SEQUENCE [LARGE SCALE GENOMIC DNA]</scope>
    <source>
        <strain evidence="1">LSX21</strain>
        <tissue evidence="1">Leaf</tissue>
    </source>
</reference>
<proteinExistence type="predicted"/>
<dbReference type="AlphaFoldDB" id="A0AAN8ZJ06"/>
<dbReference type="Proteomes" id="UP001370490">
    <property type="component" value="Unassembled WGS sequence"/>
</dbReference>